<feature type="signal peptide" evidence="1">
    <location>
        <begin position="1"/>
        <end position="21"/>
    </location>
</feature>
<dbReference type="EMBL" id="GGFL01014476">
    <property type="protein sequence ID" value="MBW78654.1"/>
    <property type="molecule type" value="Transcribed_RNA"/>
</dbReference>
<accession>A0A2M4DM68</accession>
<evidence type="ECO:0000256" key="1">
    <source>
        <dbReference type="SAM" id="SignalP"/>
    </source>
</evidence>
<reference evidence="2" key="1">
    <citation type="submission" date="2018-01" db="EMBL/GenBank/DDBJ databases">
        <title>An insight into the sialome of Amazonian anophelines.</title>
        <authorList>
            <person name="Ribeiro J.M."/>
            <person name="Scarpassa V."/>
            <person name="Calvo E."/>
        </authorList>
    </citation>
    <scope>NUCLEOTIDE SEQUENCE</scope>
</reference>
<proteinExistence type="predicted"/>
<evidence type="ECO:0000313" key="2">
    <source>
        <dbReference type="EMBL" id="MBW78654.1"/>
    </source>
</evidence>
<sequence length="85" mass="10098">MKRNNLTIFRFLFHFFSAAFCVRHNLGIRTNQNPRYYTPVAPVQVTTTSNKKCLDFPSSIFRRRRTATAIGAIIRLRFDWLRFGR</sequence>
<feature type="chain" id="PRO_5014986354" evidence="1">
    <location>
        <begin position="22"/>
        <end position="85"/>
    </location>
</feature>
<organism evidence="2">
    <name type="scientific">Anopheles darlingi</name>
    <name type="common">Mosquito</name>
    <dbReference type="NCBI Taxonomy" id="43151"/>
    <lineage>
        <taxon>Eukaryota</taxon>
        <taxon>Metazoa</taxon>
        <taxon>Ecdysozoa</taxon>
        <taxon>Arthropoda</taxon>
        <taxon>Hexapoda</taxon>
        <taxon>Insecta</taxon>
        <taxon>Pterygota</taxon>
        <taxon>Neoptera</taxon>
        <taxon>Endopterygota</taxon>
        <taxon>Diptera</taxon>
        <taxon>Nematocera</taxon>
        <taxon>Culicoidea</taxon>
        <taxon>Culicidae</taxon>
        <taxon>Anophelinae</taxon>
        <taxon>Anopheles</taxon>
    </lineage>
</organism>
<protein>
    <submittedName>
        <fullName evidence="2">Putative secreted protein</fullName>
    </submittedName>
</protein>
<keyword evidence="1" id="KW-0732">Signal</keyword>
<dbReference type="AlphaFoldDB" id="A0A2M4DM68"/>
<name>A0A2M4DM68_ANODA</name>